<evidence type="ECO:0000256" key="2">
    <source>
        <dbReference type="SAM" id="Phobius"/>
    </source>
</evidence>
<dbReference type="Proteomes" id="UP000183750">
    <property type="component" value="Unassembled WGS sequence"/>
</dbReference>
<accession>A0A1H4N8R2</accession>
<evidence type="ECO:0000256" key="1">
    <source>
        <dbReference type="SAM" id="MobiDB-lite"/>
    </source>
</evidence>
<feature type="compositionally biased region" description="Low complexity" evidence="1">
    <location>
        <begin position="184"/>
        <end position="208"/>
    </location>
</feature>
<dbReference type="AlphaFoldDB" id="A0A1H4N8R2"/>
<sequence length="279" mass="29258">MFSFIGDVSAAIASSYNYDGGGAAAAAFWLIYGVFIFIIAVAGYVLSALFLMKIFEKAGVEGKWRAWVPYYNFMIFFKLGDVNPWLVFASLLTWIPVLGWLVGIGFAIVAVLAAWRVGLKLQKDSVWVVLYIFLSLVWLGINAFDKSRWNPNIAPASWANNGFLADRTVWQGIPVQPRPAAGPAYGAPQGYGAPQQGYAPPAPQGYAPPAQPGYAPPAQPGYAPPAQPGYAPPAGPSAPGAPGEPPTAPPAAPPAAPQVPPAPPAAPPAPPTNPTQPPA</sequence>
<dbReference type="RefSeq" id="WP_074731783.1">
    <property type="nucleotide sequence ID" value="NZ_FNSQ01000005.1"/>
</dbReference>
<keyword evidence="2" id="KW-1133">Transmembrane helix</keyword>
<evidence type="ECO:0008006" key="5">
    <source>
        <dbReference type="Google" id="ProtNLM"/>
    </source>
</evidence>
<keyword evidence="2" id="KW-0812">Transmembrane</keyword>
<evidence type="ECO:0000313" key="4">
    <source>
        <dbReference type="Proteomes" id="UP000183750"/>
    </source>
</evidence>
<proteinExistence type="predicted"/>
<dbReference type="PRINTS" id="PR01217">
    <property type="entry name" value="PRICHEXTENSN"/>
</dbReference>
<feature type="compositionally biased region" description="Pro residues" evidence="1">
    <location>
        <begin position="209"/>
        <end position="236"/>
    </location>
</feature>
<feature type="transmembrane region" description="Helical" evidence="2">
    <location>
        <begin position="126"/>
        <end position="144"/>
    </location>
</feature>
<name>A0A1H4N8R2_9MICO</name>
<gene>
    <name evidence="3" type="ORF">SAMN04489807_2379</name>
</gene>
<keyword evidence="2" id="KW-0472">Membrane</keyword>
<feature type="region of interest" description="Disordered" evidence="1">
    <location>
        <begin position="184"/>
        <end position="279"/>
    </location>
</feature>
<feature type="transmembrane region" description="Helical" evidence="2">
    <location>
        <begin position="26"/>
        <end position="52"/>
    </location>
</feature>
<dbReference type="OrthoDB" id="3637276at2"/>
<dbReference type="EMBL" id="FNSQ01000005">
    <property type="protein sequence ID" value="SEB90982.1"/>
    <property type="molecule type" value="Genomic_DNA"/>
</dbReference>
<reference evidence="4" key="1">
    <citation type="submission" date="2016-10" db="EMBL/GenBank/DDBJ databases">
        <authorList>
            <person name="Varghese N."/>
            <person name="Submissions S."/>
        </authorList>
    </citation>
    <scope>NUCLEOTIDE SEQUENCE [LARGE SCALE GENOMIC DNA]</scope>
    <source>
        <strain evidence="4">DSM 16089</strain>
    </source>
</reference>
<protein>
    <recommendedName>
        <fullName evidence="5">IgA FC receptor</fullName>
    </recommendedName>
</protein>
<feature type="transmembrane region" description="Helical" evidence="2">
    <location>
        <begin position="86"/>
        <end position="114"/>
    </location>
</feature>
<feature type="compositionally biased region" description="Pro residues" evidence="1">
    <location>
        <begin position="242"/>
        <end position="279"/>
    </location>
</feature>
<keyword evidence="4" id="KW-1185">Reference proteome</keyword>
<organism evidence="3 4">
    <name type="scientific">Microbacterium hydrocarbonoxydans</name>
    <dbReference type="NCBI Taxonomy" id="273678"/>
    <lineage>
        <taxon>Bacteria</taxon>
        <taxon>Bacillati</taxon>
        <taxon>Actinomycetota</taxon>
        <taxon>Actinomycetes</taxon>
        <taxon>Micrococcales</taxon>
        <taxon>Microbacteriaceae</taxon>
        <taxon>Microbacterium</taxon>
    </lineage>
</organism>
<evidence type="ECO:0000313" key="3">
    <source>
        <dbReference type="EMBL" id="SEB90982.1"/>
    </source>
</evidence>